<dbReference type="SMART" id="SM00382">
    <property type="entry name" value="AAA"/>
    <property type="match status" value="1"/>
</dbReference>
<dbReference type="OrthoDB" id="9802264at2"/>
<feature type="domain" description="ABC transporter" evidence="5">
    <location>
        <begin position="7"/>
        <end position="248"/>
    </location>
</feature>
<dbReference type="Pfam" id="PF00005">
    <property type="entry name" value="ABC_tran"/>
    <property type="match status" value="1"/>
</dbReference>
<dbReference type="GO" id="GO:0016887">
    <property type="term" value="F:ATP hydrolysis activity"/>
    <property type="evidence" value="ECO:0007669"/>
    <property type="project" value="InterPro"/>
</dbReference>
<dbReference type="Proteomes" id="UP000235598">
    <property type="component" value="Unassembled WGS sequence"/>
</dbReference>
<gene>
    <name evidence="6" type="ORF">CJ199_10655</name>
</gene>
<sequence length="270" mass="28383">MNTSSVITASELGKSYGNTHALRGVSLDVREGESLAIMGPSGSGKTTLLHALAGMISTDHGHVQLGATAHTQQTDITALNESGRTRLRREVFGFVFQQGLLLPELTAVENVAMAAMLKGARRPQATAMAGDWLNRLGLAEHSSKLIGQLSGGQAQRVAIARAQVTDPALVFADEPTGALDSQTGAEVLHTLLSTTTGRGRTLIMVTHDENVAATCTRTVRLRDGQIVSDTAPPSTSAIPHNGPATTSAQVPHQPQNHPAPTTFYSAHQSF</sequence>
<dbReference type="AlphaFoldDB" id="A0A2N6VKZ3"/>
<evidence type="ECO:0000313" key="7">
    <source>
        <dbReference type="Proteomes" id="UP000235598"/>
    </source>
</evidence>
<dbReference type="Gene3D" id="3.40.50.300">
    <property type="entry name" value="P-loop containing nucleotide triphosphate hydrolases"/>
    <property type="match status" value="1"/>
</dbReference>
<evidence type="ECO:0000256" key="2">
    <source>
        <dbReference type="ARBA" id="ARBA00022741"/>
    </source>
</evidence>
<accession>A0A2N6VKZ3</accession>
<dbReference type="InterPro" id="IPR003593">
    <property type="entry name" value="AAA+_ATPase"/>
</dbReference>
<feature type="region of interest" description="Disordered" evidence="4">
    <location>
        <begin position="226"/>
        <end position="270"/>
    </location>
</feature>
<evidence type="ECO:0000256" key="1">
    <source>
        <dbReference type="ARBA" id="ARBA00022448"/>
    </source>
</evidence>
<evidence type="ECO:0000313" key="6">
    <source>
        <dbReference type="EMBL" id="PMD04812.1"/>
    </source>
</evidence>
<dbReference type="EMBL" id="PNHK01000004">
    <property type="protein sequence ID" value="PMD04812.1"/>
    <property type="molecule type" value="Genomic_DNA"/>
</dbReference>
<reference evidence="6 7" key="1">
    <citation type="submission" date="2017-09" db="EMBL/GenBank/DDBJ databases">
        <title>Bacterial strain isolated from the female urinary microbiota.</title>
        <authorList>
            <person name="Thomas-White K."/>
            <person name="Kumar N."/>
            <person name="Forster S."/>
            <person name="Putonti C."/>
            <person name="Lawley T."/>
            <person name="Wolfe A.J."/>
        </authorList>
    </citation>
    <scope>NUCLEOTIDE SEQUENCE [LARGE SCALE GENOMIC DNA]</scope>
    <source>
        <strain evidence="6 7">UMB1301</strain>
    </source>
</reference>
<comment type="caution">
    <text evidence="6">The sequence shown here is derived from an EMBL/GenBank/DDBJ whole genome shotgun (WGS) entry which is preliminary data.</text>
</comment>
<keyword evidence="2" id="KW-0547">Nucleotide-binding</keyword>
<dbReference type="InterPro" id="IPR015854">
    <property type="entry name" value="ABC_transpr_LolD-like"/>
</dbReference>
<dbReference type="PROSITE" id="PS50893">
    <property type="entry name" value="ABC_TRANSPORTER_2"/>
    <property type="match status" value="1"/>
</dbReference>
<dbReference type="PANTHER" id="PTHR24220">
    <property type="entry name" value="IMPORT ATP-BINDING PROTEIN"/>
    <property type="match status" value="1"/>
</dbReference>
<feature type="compositionally biased region" description="Polar residues" evidence="4">
    <location>
        <begin position="227"/>
        <end position="270"/>
    </location>
</feature>
<organism evidence="6 7">
    <name type="scientific">Brevibacterium paucivorans</name>
    <dbReference type="NCBI Taxonomy" id="170994"/>
    <lineage>
        <taxon>Bacteria</taxon>
        <taxon>Bacillati</taxon>
        <taxon>Actinomycetota</taxon>
        <taxon>Actinomycetes</taxon>
        <taxon>Micrococcales</taxon>
        <taxon>Brevibacteriaceae</taxon>
        <taxon>Brevibacterium</taxon>
    </lineage>
</organism>
<dbReference type="InterPro" id="IPR017911">
    <property type="entry name" value="MacB-like_ATP-bd"/>
</dbReference>
<evidence type="ECO:0000259" key="5">
    <source>
        <dbReference type="PROSITE" id="PS50893"/>
    </source>
</evidence>
<dbReference type="RefSeq" id="WP_102239453.1">
    <property type="nucleotide sequence ID" value="NZ_PNHK01000004.1"/>
</dbReference>
<evidence type="ECO:0000256" key="4">
    <source>
        <dbReference type="SAM" id="MobiDB-lite"/>
    </source>
</evidence>
<dbReference type="GO" id="GO:0022857">
    <property type="term" value="F:transmembrane transporter activity"/>
    <property type="evidence" value="ECO:0007669"/>
    <property type="project" value="TreeGrafter"/>
</dbReference>
<keyword evidence="1" id="KW-0813">Transport</keyword>
<dbReference type="PANTHER" id="PTHR24220:SF685">
    <property type="entry name" value="ABC TRANSPORTER RELATED"/>
    <property type="match status" value="1"/>
</dbReference>
<name>A0A2N6VKZ3_9MICO</name>
<dbReference type="CDD" id="cd03255">
    <property type="entry name" value="ABC_MJ0796_LolCDE_FtsE"/>
    <property type="match status" value="1"/>
</dbReference>
<dbReference type="GO" id="GO:0005524">
    <property type="term" value="F:ATP binding"/>
    <property type="evidence" value="ECO:0007669"/>
    <property type="project" value="UniProtKB-KW"/>
</dbReference>
<protein>
    <submittedName>
        <fullName evidence="6">ABC transporter ATP-binding protein</fullName>
    </submittedName>
</protein>
<dbReference type="SUPFAM" id="SSF52540">
    <property type="entry name" value="P-loop containing nucleoside triphosphate hydrolases"/>
    <property type="match status" value="1"/>
</dbReference>
<dbReference type="GO" id="GO:0005886">
    <property type="term" value="C:plasma membrane"/>
    <property type="evidence" value="ECO:0007669"/>
    <property type="project" value="TreeGrafter"/>
</dbReference>
<dbReference type="InterPro" id="IPR003439">
    <property type="entry name" value="ABC_transporter-like_ATP-bd"/>
</dbReference>
<keyword evidence="3 6" id="KW-0067">ATP-binding</keyword>
<proteinExistence type="predicted"/>
<evidence type="ECO:0000256" key="3">
    <source>
        <dbReference type="ARBA" id="ARBA00022840"/>
    </source>
</evidence>
<dbReference type="InterPro" id="IPR027417">
    <property type="entry name" value="P-loop_NTPase"/>
</dbReference>